<feature type="region of interest" description="Disordered" evidence="1">
    <location>
        <begin position="94"/>
        <end position="147"/>
    </location>
</feature>
<feature type="region of interest" description="Disordered" evidence="1">
    <location>
        <begin position="350"/>
        <end position="403"/>
    </location>
</feature>
<gene>
    <name evidence="2" type="ORF">TRITD_3Bv1G226970</name>
</gene>
<accession>A0A9R1QW05</accession>
<organism evidence="2 3">
    <name type="scientific">Triticum turgidum subsp. durum</name>
    <name type="common">Durum wheat</name>
    <name type="synonym">Triticum durum</name>
    <dbReference type="NCBI Taxonomy" id="4567"/>
    <lineage>
        <taxon>Eukaryota</taxon>
        <taxon>Viridiplantae</taxon>
        <taxon>Streptophyta</taxon>
        <taxon>Embryophyta</taxon>
        <taxon>Tracheophyta</taxon>
        <taxon>Spermatophyta</taxon>
        <taxon>Magnoliopsida</taxon>
        <taxon>Liliopsida</taxon>
        <taxon>Poales</taxon>
        <taxon>Poaceae</taxon>
        <taxon>BOP clade</taxon>
        <taxon>Pooideae</taxon>
        <taxon>Triticodae</taxon>
        <taxon>Triticeae</taxon>
        <taxon>Triticinae</taxon>
        <taxon>Triticum</taxon>
    </lineage>
</organism>
<proteinExistence type="predicted"/>
<feature type="compositionally biased region" description="Gly residues" evidence="1">
    <location>
        <begin position="1"/>
        <end position="11"/>
    </location>
</feature>
<reference evidence="2 3" key="1">
    <citation type="submission" date="2017-09" db="EMBL/GenBank/DDBJ databases">
        <authorList>
            <consortium name="International Durum Wheat Genome Sequencing Consortium (IDWGSC)"/>
            <person name="Milanesi L."/>
        </authorList>
    </citation>
    <scope>NUCLEOTIDE SEQUENCE [LARGE SCALE GENOMIC DNA]</scope>
    <source>
        <strain evidence="3">cv. Svevo</strain>
    </source>
</reference>
<dbReference type="Proteomes" id="UP000324705">
    <property type="component" value="Chromosome 3B"/>
</dbReference>
<evidence type="ECO:0000313" key="2">
    <source>
        <dbReference type="EMBL" id="VAH83155.1"/>
    </source>
</evidence>
<dbReference type="AlphaFoldDB" id="A0A9R1QW05"/>
<dbReference type="Gramene" id="TRITD3Bv1G226970.1">
    <property type="protein sequence ID" value="TRITD3Bv1G226970.1"/>
    <property type="gene ID" value="TRITD3Bv1G226970"/>
</dbReference>
<feature type="region of interest" description="Disordered" evidence="1">
    <location>
        <begin position="230"/>
        <end position="262"/>
    </location>
</feature>
<evidence type="ECO:0000256" key="1">
    <source>
        <dbReference type="SAM" id="MobiDB-lite"/>
    </source>
</evidence>
<feature type="compositionally biased region" description="Low complexity" evidence="1">
    <location>
        <begin position="99"/>
        <end position="133"/>
    </location>
</feature>
<evidence type="ECO:0000313" key="3">
    <source>
        <dbReference type="Proteomes" id="UP000324705"/>
    </source>
</evidence>
<dbReference type="EMBL" id="LT934116">
    <property type="protein sequence ID" value="VAH83155.1"/>
    <property type="molecule type" value="Genomic_DNA"/>
</dbReference>
<feature type="compositionally biased region" description="Basic and acidic residues" evidence="1">
    <location>
        <begin position="367"/>
        <end position="380"/>
    </location>
</feature>
<sequence length="592" mass="65152">MAFGDSGGSDNSGGSWPTSLSTPETDELIRLGLMVSRGCRLPNAFRMTADGYPTRGPGASPDELRRHKGGRWNIVGRTKFWKWKDYWRVVAQARRESRTGGSSSASGGSSSAPRRPCRPPSAATPSPSSSRCPVPTLAGPASPPAVEIPPEQFALREDGDPDDCPGYLIALWASQEEAAAAAAAAEARQAAELQAALDAAAAMAVAAEAAELQAALDAAAGIGAVQAHAAPVEDDAGDWDDGGKSSDNDDGDESDGGAGEIVDLPDRVREWPRGNLALLQYLYWEKVEPSTGPQYDPLALLSPLMRNWKEEAAEKRDKYAFEYGRGVGMRVIEKLNKSAIFYKAGDIEKEEENEYGDNSETRNYGGEPRKEWVYHPDVDNFKTPAKKNVQEDDEDDLNDSEEKRPYYCTPEYWDSFKGDKEDPIEVPEVCDEKSVTSLGTDEIASRGSVGSIREDEVPEEVVGKRKCKVSNLMKSPYVQAIPTKRAKRSAKAKLFKKEVFQDEYDVIKACVKFVRAYEQSTKHRKKEIFNDGMREGLSTERACKIFDHQWLTSDRKQLGYDIRDANASGAVNYPDVSTWPIKTYKMSQQEDG</sequence>
<name>A0A9R1QW05_TRITD</name>
<keyword evidence="3" id="KW-1185">Reference proteome</keyword>
<feature type="region of interest" description="Disordered" evidence="1">
    <location>
        <begin position="1"/>
        <end position="23"/>
    </location>
</feature>
<protein>
    <submittedName>
        <fullName evidence="2">Uncharacterized protein</fullName>
    </submittedName>
</protein>